<comment type="caution">
    <text evidence="2">The sequence shown here is derived from an EMBL/GenBank/DDBJ whole genome shotgun (WGS) entry which is preliminary data.</text>
</comment>
<dbReference type="EMBL" id="JBHUGH010000009">
    <property type="protein sequence ID" value="MFD1912814.1"/>
    <property type="molecule type" value="Genomic_DNA"/>
</dbReference>
<feature type="transmembrane region" description="Helical" evidence="1">
    <location>
        <begin position="62"/>
        <end position="83"/>
    </location>
</feature>
<evidence type="ECO:0008006" key="4">
    <source>
        <dbReference type="Google" id="ProtNLM"/>
    </source>
</evidence>
<keyword evidence="1" id="KW-0812">Transmembrane</keyword>
<accession>A0ABW4S7Q6</accession>
<evidence type="ECO:0000256" key="1">
    <source>
        <dbReference type="SAM" id="Phobius"/>
    </source>
</evidence>
<keyword evidence="3" id="KW-1185">Reference proteome</keyword>
<dbReference type="Proteomes" id="UP001597353">
    <property type="component" value="Unassembled WGS sequence"/>
</dbReference>
<keyword evidence="1" id="KW-0472">Membrane</keyword>
<reference evidence="3" key="1">
    <citation type="journal article" date="2019" name="Int. J. Syst. Evol. Microbiol.">
        <title>The Global Catalogue of Microorganisms (GCM) 10K type strain sequencing project: providing services to taxonomists for standard genome sequencing and annotation.</title>
        <authorList>
            <consortium name="The Broad Institute Genomics Platform"/>
            <consortium name="The Broad Institute Genome Sequencing Center for Infectious Disease"/>
            <person name="Wu L."/>
            <person name="Ma J."/>
        </authorList>
    </citation>
    <scope>NUCLEOTIDE SEQUENCE [LARGE SCALE GENOMIC DNA]</scope>
    <source>
        <strain evidence="3">CGMCC 4.7242</strain>
    </source>
</reference>
<evidence type="ECO:0000313" key="2">
    <source>
        <dbReference type="EMBL" id="MFD1912814.1"/>
    </source>
</evidence>
<protein>
    <recommendedName>
        <fullName evidence="4">DUF21 domain-containing protein</fullName>
    </recommendedName>
</protein>
<evidence type="ECO:0000313" key="3">
    <source>
        <dbReference type="Proteomes" id="UP001597353"/>
    </source>
</evidence>
<sequence>MEAWLSDLLTAIGLILTLAGAGWAAWSVILREEDATRIGQSRASGATKEEQLRLPMVQNLLAASRGALIGLVLIATGTALQLLPVLSRLALQIPLDLLFSFP</sequence>
<gene>
    <name evidence="2" type="ORF">ACFSGJ_11395</name>
</gene>
<keyword evidence="1" id="KW-1133">Transmembrane helix</keyword>
<dbReference type="RefSeq" id="WP_390261621.1">
    <property type="nucleotide sequence ID" value="NZ_JBHUGH010000009.1"/>
</dbReference>
<proteinExistence type="predicted"/>
<name>A0ABW4S7Q6_9RHOB</name>
<organism evidence="2 3">
    <name type="scientific">Halodurantibacterium flavum</name>
    <dbReference type="NCBI Taxonomy" id="1382802"/>
    <lineage>
        <taxon>Bacteria</taxon>
        <taxon>Pseudomonadati</taxon>
        <taxon>Pseudomonadota</taxon>
        <taxon>Alphaproteobacteria</taxon>
        <taxon>Rhodobacterales</taxon>
        <taxon>Paracoccaceae</taxon>
        <taxon>Halodurantibacterium</taxon>
    </lineage>
</organism>